<accession>A0A4Y3PMR1</accession>
<name>A0A4Y3PMR1_BREPA</name>
<evidence type="ECO:0000313" key="1">
    <source>
        <dbReference type="EMBL" id="GEB34703.1"/>
    </source>
</evidence>
<dbReference type="EMBL" id="BJMH01000026">
    <property type="protein sequence ID" value="GEB34703.1"/>
    <property type="molecule type" value="Genomic_DNA"/>
</dbReference>
<dbReference type="AlphaFoldDB" id="A0A4Y3PMR1"/>
<gene>
    <name evidence="1" type="ORF">BPA01_42830</name>
</gene>
<keyword evidence="2" id="KW-1185">Reference proteome</keyword>
<evidence type="ECO:0000313" key="2">
    <source>
        <dbReference type="Proteomes" id="UP000316882"/>
    </source>
</evidence>
<organism evidence="1 2">
    <name type="scientific">Brevibacillus parabrevis</name>
    <dbReference type="NCBI Taxonomy" id="54914"/>
    <lineage>
        <taxon>Bacteria</taxon>
        <taxon>Bacillati</taxon>
        <taxon>Bacillota</taxon>
        <taxon>Bacilli</taxon>
        <taxon>Bacillales</taxon>
        <taxon>Paenibacillaceae</taxon>
        <taxon>Brevibacillus</taxon>
    </lineage>
</organism>
<proteinExistence type="predicted"/>
<dbReference type="Proteomes" id="UP000316882">
    <property type="component" value="Unassembled WGS sequence"/>
</dbReference>
<sequence length="71" mass="8403">MFPFESKEKNKATIIPDRIYRPTLNQYLLTREVNAILLSIFSMKMEKGIPTIIKNGTEYVRYISSKLKYEK</sequence>
<protein>
    <submittedName>
        <fullName evidence="1">Uncharacterized protein</fullName>
    </submittedName>
</protein>
<reference evidence="1 2" key="1">
    <citation type="submission" date="2019-06" db="EMBL/GenBank/DDBJ databases">
        <title>Whole genome shotgun sequence of Brevibacillus parabrevis NBRC 12334.</title>
        <authorList>
            <person name="Hosoyama A."/>
            <person name="Uohara A."/>
            <person name="Ohji S."/>
            <person name="Ichikawa N."/>
        </authorList>
    </citation>
    <scope>NUCLEOTIDE SEQUENCE [LARGE SCALE GENOMIC DNA]</scope>
    <source>
        <strain evidence="1 2">NBRC 12334</strain>
    </source>
</reference>
<comment type="caution">
    <text evidence="1">The sequence shown here is derived from an EMBL/GenBank/DDBJ whole genome shotgun (WGS) entry which is preliminary data.</text>
</comment>